<dbReference type="AlphaFoldDB" id="A0AAV8QQK6"/>
<comment type="caution">
    <text evidence="1">The sequence shown here is derived from an EMBL/GenBank/DDBJ whole genome shotgun (WGS) entry which is preliminary data.</text>
</comment>
<dbReference type="EMBL" id="JAQQAF010000006">
    <property type="protein sequence ID" value="KAJ8479688.1"/>
    <property type="molecule type" value="Genomic_DNA"/>
</dbReference>
<dbReference type="Proteomes" id="UP001222027">
    <property type="component" value="Unassembled WGS sequence"/>
</dbReference>
<organism evidence="1 2">
    <name type="scientific">Ensete ventricosum</name>
    <name type="common">Abyssinian banana</name>
    <name type="synonym">Musa ensete</name>
    <dbReference type="NCBI Taxonomy" id="4639"/>
    <lineage>
        <taxon>Eukaryota</taxon>
        <taxon>Viridiplantae</taxon>
        <taxon>Streptophyta</taxon>
        <taxon>Embryophyta</taxon>
        <taxon>Tracheophyta</taxon>
        <taxon>Spermatophyta</taxon>
        <taxon>Magnoliopsida</taxon>
        <taxon>Liliopsida</taxon>
        <taxon>Zingiberales</taxon>
        <taxon>Musaceae</taxon>
        <taxon>Ensete</taxon>
    </lineage>
</organism>
<gene>
    <name evidence="1" type="ORF">OPV22_023415</name>
</gene>
<sequence length="70" mass="8084">METRFSQDTRAIREHVPDQVQALSLYRCDGLQISRLTDHRRVIPHLTLGGQTKSLQEDNTHIETNGRLVM</sequence>
<keyword evidence="2" id="KW-1185">Reference proteome</keyword>
<evidence type="ECO:0000313" key="1">
    <source>
        <dbReference type="EMBL" id="KAJ8479688.1"/>
    </source>
</evidence>
<accession>A0AAV8QQK6</accession>
<proteinExistence type="predicted"/>
<evidence type="ECO:0000313" key="2">
    <source>
        <dbReference type="Proteomes" id="UP001222027"/>
    </source>
</evidence>
<name>A0AAV8QQK6_ENSVE</name>
<reference evidence="1 2" key="1">
    <citation type="submission" date="2022-12" db="EMBL/GenBank/DDBJ databases">
        <title>Chromosome-scale assembly of the Ensete ventricosum genome.</title>
        <authorList>
            <person name="Dussert Y."/>
            <person name="Stocks J."/>
            <person name="Wendawek A."/>
            <person name="Woldeyes F."/>
            <person name="Nichols R.A."/>
            <person name="Borrell J.S."/>
        </authorList>
    </citation>
    <scope>NUCLEOTIDE SEQUENCE [LARGE SCALE GENOMIC DNA]</scope>
    <source>
        <strain evidence="2">cv. Maze</strain>
        <tissue evidence="1">Seeds</tissue>
    </source>
</reference>
<protein>
    <submittedName>
        <fullName evidence="1">Uncharacterized protein</fullName>
    </submittedName>
</protein>